<dbReference type="KEGG" id="rjg:CCGE525_15505"/>
<name>A0A387FKX7_9HYPH</name>
<reference evidence="4 5" key="1">
    <citation type="submission" date="2018-10" db="EMBL/GenBank/DDBJ databases">
        <title>Rhizobium etli, R. leguminosarum and a new Rhizobium genospecies from Phaseolus dumosus.</title>
        <authorList>
            <person name="Ramirez-Puebla S.T."/>
            <person name="Rogel-Hernandez M.A."/>
            <person name="Guerrero G."/>
            <person name="Ormeno-Orrillo E."/>
            <person name="Martinez-Romero J.C."/>
            <person name="Negrete-Yankelevich S."/>
            <person name="Martinez-Romero E."/>
        </authorList>
    </citation>
    <scope>NUCLEOTIDE SEQUENCE [LARGE SCALE GENOMIC DNA]</scope>
    <source>
        <strain evidence="4 5">CCGE525</strain>
    </source>
</reference>
<accession>A0A387FKX7</accession>
<dbReference type="GO" id="GO:0030288">
    <property type="term" value="C:outer membrane-bounded periplasmic space"/>
    <property type="evidence" value="ECO:0007669"/>
    <property type="project" value="UniProtKB-ARBA"/>
</dbReference>
<dbReference type="InterPro" id="IPR039424">
    <property type="entry name" value="SBP_5"/>
</dbReference>
<dbReference type="GO" id="GO:1904680">
    <property type="term" value="F:peptide transmembrane transporter activity"/>
    <property type="evidence" value="ECO:0007669"/>
    <property type="project" value="TreeGrafter"/>
</dbReference>
<keyword evidence="5" id="KW-1185">Reference proteome</keyword>
<dbReference type="AlphaFoldDB" id="A0A387FKX7"/>
<dbReference type="GO" id="GO:0015833">
    <property type="term" value="P:peptide transport"/>
    <property type="evidence" value="ECO:0007669"/>
    <property type="project" value="TreeGrafter"/>
</dbReference>
<dbReference type="PIRSF" id="PIRSF002741">
    <property type="entry name" value="MppA"/>
    <property type="match status" value="1"/>
</dbReference>
<organism evidence="4 5">
    <name type="scientific">Rhizobium jaguaris</name>
    <dbReference type="NCBI Taxonomy" id="1312183"/>
    <lineage>
        <taxon>Bacteria</taxon>
        <taxon>Pseudomonadati</taxon>
        <taxon>Pseudomonadota</taxon>
        <taxon>Alphaproteobacteria</taxon>
        <taxon>Hyphomicrobiales</taxon>
        <taxon>Rhizobiaceae</taxon>
        <taxon>Rhizobium/Agrobacterium group</taxon>
        <taxon>Rhizobium</taxon>
    </lineage>
</organism>
<dbReference type="EMBL" id="CP032694">
    <property type="protein sequence ID" value="AYG60060.1"/>
    <property type="molecule type" value="Genomic_DNA"/>
</dbReference>
<dbReference type="InterPro" id="IPR030678">
    <property type="entry name" value="Peptide/Ni-bd"/>
</dbReference>
<evidence type="ECO:0000259" key="3">
    <source>
        <dbReference type="Pfam" id="PF00496"/>
    </source>
</evidence>
<evidence type="ECO:0000256" key="1">
    <source>
        <dbReference type="ARBA" id="ARBA00004418"/>
    </source>
</evidence>
<dbReference type="GO" id="GO:0043190">
    <property type="term" value="C:ATP-binding cassette (ABC) transporter complex"/>
    <property type="evidence" value="ECO:0007669"/>
    <property type="project" value="InterPro"/>
</dbReference>
<dbReference type="Pfam" id="PF00496">
    <property type="entry name" value="SBP_bac_5"/>
    <property type="match status" value="1"/>
</dbReference>
<dbReference type="Gene3D" id="3.10.105.10">
    <property type="entry name" value="Dipeptide-binding Protein, Domain 3"/>
    <property type="match status" value="1"/>
</dbReference>
<protein>
    <submittedName>
        <fullName evidence="4">ABC transporter substrate-binding protein</fullName>
    </submittedName>
</protein>
<dbReference type="SUPFAM" id="SSF53850">
    <property type="entry name" value="Periplasmic binding protein-like II"/>
    <property type="match status" value="1"/>
</dbReference>
<dbReference type="Gene3D" id="3.90.76.10">
    <property type="entry name" value="Dipeptide-binding Protein, Domain 1"/>
    <property type="match status" value="1"/>
</dbReference>
<dbReference type="InterPro" id="IPR000914">
    <property type="entry name" value="SBP_5_dom"/>
</dbReference>
<feature type="domain" description="Solute-binding protein family 5" evidence="3">
    <location>
        <begin position="76"/>
        <end position="409"/>
    </location>
</feature>
<dbReference type="Proteomes" id="UP000282195">
    <property type="component" value="Chromosome"/>
</dbReference>
<evidence type="ECO:0000313" key="5">
    <source>
        <dbReference type="Proteomes" id="UP000282195"/>
    </source>
</evidence>
<dbReference type="OrthoDB" id="9803988at2"/>
<dbReference type="PANTHER" id="PTHR30290">
    <property type="entry name" value="PERIPLASMIC BINDING COMPONENT OF ABC TRANSPORTER"/>
    <property type="match status" value="1"/>
</dbReference>
<sequence>MGRSAAIIAGAGLAANFAIPAAAQNSPELRLAFAARGLRTIDPAFSIQGADEWAIIHIFDQLIDVPLGHFPNSMDEVQPNLAESWTMSPDAKTWTFKLRQGVKWHKGYGEMTSDDVLFTFQRLRDPKQLAANHVLFNNIADVKADGPYQVTFTLNQPDPLFLVGPLGHFSSSIVPRKAVTEKGKNFEKDPIGTGPYQLVSVESDPSQGVKLTANPDYFGPAPLTKDMHILYIADTTARTLALFSGDVHMIEGVRAPGWVASIQQRGAGYHYDVASPGSIFTVSFNLKVKPFDDPRVRQAMAYLINRDEIAAALAPVGLRTYGINPPSYLGGFTADTIPAEVRYDYSPDKAKKLLADAGLPNGFHFKADTSQREDYQSIMLIIQQQLRVGGIEMELNIKDHTAFHADQGKDTNTLYQRSAAYPPVPTLAIIEQLSKDAEVKADGSGGPNFSHYGVVTPGIDDMLAKAQDEPDINKRIELVHEIETKFLKDMPLLPICDNGYMLVRAPNVDLGYELKSGYAHWRLTRTKIT</sequence>
<dbReference type="Gene3D" id="3.40.190.10">
    <property type="entry name" value="Periplasmic binding protein-like II"/>
    <property type="match status" value="1"/>
</dbReference>
<evidence type="ECO:0000313" key="4">
    <source>
        <dbReference type="EMBL" id="AYG60060.1"/>
    </source>
</evidence>
<comment type="similarity">
    <text evidence="2">Belongs to the bacterial solute-binding protein 5 family.</text>
</comment>
<comment type="subcellular location">
    <subcellularLocation>
        <location evidence="1">Periplasm</location>
    </subcellularLocation>
</comment>
<proteinExistence type="inferred from homology"/>
<evidence type="ECO:0000256" key="2">
    <source>
        <dbReference type="ARBA" id="ARBA00005695"/>
    </source>
</evidence>
<gene>
    <name evidence="4" type="ORF">CCGE525_15505</name>
</gene>